<evidence type="ECO:0000313" key="4">
    <source>
        <dbReference type="Proteomes" id="UP000291343"/>
    </source>
</evidence>
<proteinExistence type="predicted"/>
<protein>
    <recommendedName>
        <fullName evidence="2">EGF-like domain-containing protein</fullName>
    </recommendedName>
</protein>
<feature type="chain" id="PRO_5019851918" description="EGF-like domain-containing protein" evidence="1">
    <location>
        <begin position="25"/>
        <end position="211"/>
    </location>
</feature>
<dbReference type="InterPro" id="IPR000742">
    <property type="entry name" value="EGF"/>
</dbReference>
<feature type="signal peptide" evidence="1">
    <location>
        <begin position="1"/>
        <end position="24"/>
    </location>
</feature>
<evidence type="ECO:0000256" key="1">
    <source>
        <dbReference type="SAM" id="SignalP"/>
    </source>
</evidence>
<organism evidence="3 4">
    <name type="scientific">Laodelphax striatellus</name>
    <name type="common">Small brown planthopper</name>
    <name type="synonym">Delphax striatella</name>
    <dbReference type="NCBI Taxonomy" id="195883"/>
    <lineage>
        <taxon>Eukaryota</taxon>
        <taxon>Metazoa</taxon>
        <taxon>Ecdysozoa</taxon>
        <taxon>Arthropoda</taxon>
        <taxon>Hexapoda</taxon>
        <taxon>Insecta</taxon>
        <taxon>Pterygota</taxon>
        <taxon>Neoptera</taxon>
        <taxon>Paraneoptera</taxon>
        <taxon>Hemiptera</taxon>
        <taxon>Auchenorrhyncha</taxon>
        <taxon>Fulgoroidea</taxon>
        <taxon>Delphacidae</taxon>
        <taxon>Criomorphinae</taxon>
        <taxon>Laodelphax</taxon>
    </lineage>
</organism>
<dbReference type="FunCoup" id="A0A482XP96">
    <property type="interactions" value="6"/>
</dbReference>
<name>A0A482XP96_LAOST</name>
<dbReference type="OrthoDB" id="8193455at2759"/>
<evidence type="ECO:0000259" key="2">
    <source>
        <dbReference type="PROSITE" id="PS01186"/>
    </source>
</evidence>
<dbReference type="Proteomes" id="UP000291343">
    <property type="component" value="Unassembled WGS sequence"/>
</dbReference>
<keyword evidence="1" id="KW-0732">Signal</keyword>
<sequence>MCALTWSVLIVLAASFAVLGLGAAVGDNQLPAVVGENQLPSADHGARTKRLTTFGKSANMPSPAPPLSAGIVVGASGIKECRTTLDCEMIQYTECRTDPREGRSVCLCMDNALPVNGACSARPRDTRGYVPFGNRKPNKALRTPCNSDNECLEGAECVINPNATVNINQRMCYCMPGWLEVDGYCNGSSINSASILIALTFAVLVATFSQI</sequence>
<reference evidence="3 4" key="1">
    <citation type="journal article" date="2017" name="Gigascience">
        <title>Genome sequence of the small brown planthopper, Laodelphax striatellus.</title>
        <authorList>
            <person name="Zhu J."/>
            <person name="Jiang F."/>
            <person name="Wang X."/>
            <person name="Yang P."/>
            <person name="Bao Y."/>
            <person name="Zhao W."/>
            <person name="Wang W."/>
            <person name="Lu H."/>
            <person name="Wang Q."/>
            <person name="Cui N."/>
            <person name="Li J."/>
            <person name="Chen X."/>
            <person name="Luo L."/>
            <person name="Yu J."/>
            <person name="Kang L."/>
            <person name="Cui F."/>
        </authorList>
    </citation>
    <scope>NUCLEOTIDE SEQUENCE [LARGE SCALE GENOMIC DNA]</scope>
    <source>
        <strain evidence="3">Lst14</strain>
    </source>
</reference>
<dbReference type="EMBL" id="QKKF02004048">
    <property type="protein sequence ID" value="RZF47566.1"/>
    <property type="molecule type" value="Genomic_DNA"/>
</dbReference>
<comment type="caution">
    <text evidence="3">The sequence shown here is derived from an EMBL/GenBank/DDBJ whole genome shotgun (WGS) entry which is preliminary data.</text>
</comment>
<feature type="domain" description="EGF-like" evidence="2">
    <location>
        <begin position="172"/>
        <end position="185"/>
    </location>
</feature>
<accession>A0A482XP96</accession>
<dbReference type="STRING" id="195883.A0A482XP96"/>
<dbReference type="AlphaFoldDB" id="A0A482XP96"/>
<keyword evidence="4" id="KW-1185">Reference proteome</keyword>
<evidence type="ECO:0000313" key="3">
    <source>
        <dbReference type="EMBL" id="RZF47566.1"/>
    </source>
</evidence>
<dbReference type="PROSITE" id="PS01186">
    <property type="entry name" value="EGF_2"/>
    <property type="match status" value="1"/>
</dbReference>
<dbReference type="InParanoid" id="A0A482XP96"/>
<gene>
    <name evidence="3" type="ORF">LSTR_LSTR009102</name>
</gene>